<proteinExistence type="inferred from homology"/>
<dbReference type="EMBL" id="CP023777">
    <property type="protein sequence ID" value="ATL46639.1"/>
    <property type="molecule type" value="Genomic_DNA"/>
</dbReference>
<accession>A0A291QRK4</accession>
<keyword evidence="6 8" id="KW-1133">Transmembrane helix</keyword>
<dbReference type="Gene3D" id="3.30.460.20">
    <property type="entry name" value="CorA soluble domain-like"/>
    <property type="match status" value="1"/>
</dbReference>
<evidence type="ECO:0000256" key="3">
    <source>
        <dbReference type="ARBA" id="ARBA00022448"/>
    </source>
</evidence>
<dbReference type="RefSeq" id="WP_098193027.1">
    <property type="nucleotide sequence ID" value="NZ_CP023777.1"/>
</dbReference>
<dbReference type="GO" id="GO:0005886">
    <property type="term" value="C:plasma membrane"/>
    <property type="evidence" value="ECO:0007669"/>
    <property type="project" value="UniProtKB-SubCell"/>
</dbReference>
<dbReference type="SUPFAM" id="SSF143865">
    <property type="entry name" value="CorA soluble domain-like"/>
    <property type="match status" value="1"/>
</dbReference>
<dbReference type="InterPro" id="IPR045861">
    <property type="entry name" value="CorA_cytoplasmic_dom"/>
</dbReference>
<dbReference type="PANTHER" id="PTHR46494:SF1">
    <property type="entry name" value="CORA FAMILY METAL ION TRANSPORTER (EUROFUNG)"/>
    <property type="match status" value="1"/>
</dbReference>
<dbReference type="AlphaFoldDB" id="A0A291QRK4"/>
<evidence type="ECO:0000256" key="6">
    <source>
        <dbReference type="ARBA" id="ARBA00022989"/>
    </source>
</evidence>
<organism evidence="9 10">
    <name type="scientific">Chitinophaga caeni</name>
    <dbReference type="NCBI Taxonomy" id="2029983"/>
    <lineage>
        <taxon>Bacteria</taxon>
        <taxon>Pseudomonadati</taxon>
        <taxon>Bacteroidota</taxon>
        <taxon>Chitinophagia</taxon>
        <taxon>Chitinophagales</taxon>
        <taxon>Chitinophagaceae</taxon>
        <taxon>Chitinophaga</taxon>
    </lineage>
</organism>
<dbReference type="GO" id="GO:0015087">
    <property type="term" value="F:cobalt ion transmembrane transporter activity"/>
    <property type="evidence" value="ECO:0007669"/>
    <property type="project" value="UniProtKB-UniRule"/>
</dbReference>
<evidence type="ECO:0000256" key="5">
    <source>
        <dbReference type="ARBA" id="ARBA00022692"/>
    </source>
</evidence>
<dbReference type="NCBIfam" id="TIGR00383">
    <property type="entry name" value="corA"/>
    <property type="match status" value="1"/>
</dbReference>
<comment type="subcellular location">
    <subcellularLocation>
        <location evidence="1">Cell membrane</location>
        <topology evidence="1">Multi-pass membrane protein</topology>
    </subcellularLocation>
    <subcellularLocation>
        <location evidence="8">Membrane</location>
        <topology evidence="8">Multi-pass membrane protein</topology>
    </subcellularLocation>
</comment>
<keyword evidence="4 8" id="KW-1003">Cell membrane</keyword>
<dbReference type="GO" id="GO:0000287">
    <property type="term" value="F:magnesium ion binding"/>
    <property type="evidence" value="ECO:0007669"/>
    <property type="project" value="TreeGrafter"/>
</dbReference>
<keyword evidence="5 8" id="KW-0812">Transmembrane</keyword>
<dbReference type="Gene3D" id="1.20.58.340">
    <property type="entry name" value="Magnesium transport protein CorA, transmembrane region"/>
    <property type="match status" value="2"/>
</dbReference>
<sequence>MDKKKPLINIPFVDMFAAFRPKKQRIMNYNPTINPATREDAAEVKITVFDYDVHSLAEKFYTEASDCFQHSGGNTIKWINVDGINKQNVSDLSKHFGIHPLLTEDILSVGQRAKMDEIDNTLFCLLPMLYFNPQHSIVEQEQVSMVLGKNFVISFQEDPKRDVFDMIRNRLRISNSKLRLAPADYLLYSLLDVIVDHYFLVLDKLGERIEMMEDIIPRRPDNRTLAHINHLRKQTLFLKRAIAPVREVVNGIIKSDNDLLQENTEKYFKDVYDHIIQANDLADNYRDMVVNLQELYHTQTNLKMNEVMKLLAVVTTLMAPLTLIAGIYGMNFNNMPELKAQNGYFYTLGAMFIILLGMIIFFRKRKWF</sequence>
<keyword evidence="8" id="KW-0406">Ion transport</keyword>
<evidence type="ECO:0000313" key="10">
    <source>
        <dbReference type="Proteomes" id="UP000220133"/>
    </source>
</evidence>
<reference evidence="9 10" key="1">
    <citation type="submission" date="2017-10" db="EMBL/GenBank/DDBJ databases">
        <title>Paenichitinophaga pekingensis gen. nov., sp. nov., isolated from activated sludge.</title>
        <authorList>
            <person name="Jin D."/>
            <person name="Kong X."/>
            <person name="Deng Y."/>
            <person name="Bai Z."/>
        </authorList>
    </citation>
    <scope>NUCLEOTIDE SEQUENCE [LARGE SCALE GENOMIC DNA]</scope>
    <source>
        <strain evidence="9 10">13</strain>
    </source>
</reference>
<gene>
    <name evidence="8 9" type="primary">corA</name>
    <name evidence="9" type="ORF">COR50_05265</name>
</gene>
<keyword evidence="8" id="KW-0460">Magnesium</keyword>
<protein>
    <recommendedName>
        <fullName evidence="8">Magnesium transport protein CorA</fullName>
    </recommendedName>
</protein>
<dbReference type="KEGG" id="cbae:COR50_05265"/>
<name>A0A291QRK4_9BACT</name>
<dbReference type="Pfam" id="PF01544">
    <property type="entry name" value="CorA"/>
    <property type="match status" value="1"/>
</dbReference>
<dbReference type="InterPro" id="IPR045863">
    <property type="entry name" value="CorA_TM1_TM2"/>
</dbReference>
<dbReference type="CDD" id="cd12828">
    <property type="entry name" value="TmCorA-like_1"/>
    <property type="match status" value="1"/>
</dbReference>
<evidence type="ECO:0000256" key="8">
    <source>
        <dbReference type="RuleBase" id="RU362010"/>
    </source>
</evidence>
<keyword evidence="3 8" id="KW-0813">Transport</keyword>
<feature type="transmembrane region" description="Helical" evidence="8">
    <location>
        <begin position="343"/>
        <end position="362"/>
    </location>
</feature>
<evidence type="ECO:0000256" key="7">
    <source>
        <dbReference type="ARBA" id="ARBA00023136"/>
    </source>
</evidence>
<evidence type="ECO:0000256" key="4">
    <source>
        <dbReference type="ARBA" id="ARBA00022475"/>
    </source>
</evidence>
<dbReference type="GO" id="GO:0050897">
    <property type="term" value="F:cobalt ion binding"/>
    <property type="evidence" value="ECO:0007669"/>
    <property type="project" value="TreeGrafter"/>
</dbReference>
<dbReference type="FunFam" id="1.20.58.340:FF:000012">
    <property type="entry name" value="Magnesium transport protein CorA"/>
    <property type="match status" value="1"/>
</dbReference>
<dbReference type="SUPFAM" id="SSF144083">
    <property type="entry name" value="Magnesium transport protein CorA, transmembrane region"/>
    <property type="match status" value="1"/>
</dbReference>
<dbReference type="GO" id="GO:0015095">
    <property type="term" value="F:magnesium ion transmembrane transporter activity"/>
    <property type="evidence" value="ECO:0007669"/>
    <property type="project" value="UniProtKB-UniRule"/>
</dbReference>
<dbReference type="InterPro" id="IPR002523">
    <property type="entry name" value="MgTranspt_CorA/ZnTranspt_ZntB"/>
</dbReference>
<comment type="similarity">
    <text evidence="2 8">Belongs to the CorA metal ion transporter (MIT) (TC 1.A.35) family.</text>
</comment>
<dbReference type="PANTHER" id="PTHR46494">
    <property type="entry name" value="CORA FAMILY METAL ION TRANSPORTER (EUROFUNG)"/>
    <property type="match status" value="1"/>
</dbReference>
<keyword evidence="10" id="KW-1185">Reference proteome</keyword>
<evidence type="ECO:0000256" key="1">
    <source>
        <dbReference type="ARBA" id="ARBA00004651"/>
    </source>
</evidence>
<keyword evidence="7 8" id="KW-0472">Membrane</keyword>
<evidence type="ECO:0000313" key="9">
    <source>
        <dbReference type="EMBL" id="ATL46639.1"/>
    </source>
</evidence>
<feature type="transmembrane region" description="Helical" evidence="8">
    <location>
        <begin position="310"/>
        <end position="331"/>
    </location>
</feature>
<evidence type="ECO:0000256" key="2">
    <source>
        <dbReference type="ARBA" id="ARBA00009765"/>
    </source>
</evidence>
<dbReference type="Proteomes" id="UP000220133">
    <property type="component" value="Chromosome"/>
</dbReference>
<dbReference type="OrthoDB" id="9803416at2"/>
<comment type="function">
    <text evidence="8">Mediates influx of magnesium ions.</text>
</comment>
<dbReference type="InterPro" id="IPR004488">
    <property type="entry name" value="Mg/Co-transport_prot_CorA"/>
</dbReference>